<proteinExistence type="predicted"/>
<dbReference type="EMBL" id="RBXO01000001">
    <property type="protein sequence ID" value="RKT56208.1"/>
    <property type="molecule type" value="Genomic_DNA"/>
</dbReference>
<accession>A0A495W8U8</accession>
<sequence length="89" mass="9345">MDDAVLLHAQARPVNADHLAGLAAECAPKALTAGFLGGTVDQHDLVVHPDTGAPIKKHVNTLWPEMATIVRSRSASALTPLLTTQPFAN</sequence>
<organism evidence="1 2">
    <name type="scientific">Saccharothrix australiensis</name>
    <dbReference type="NCBI Taxonomy" id="2072"/>
    <lineage>
        <taxon>Bacteria</taxon>
        <taxon>Bacillati</taxon>
        <taxon>Actinomycetota</taxon>
        <taxon>Actinomycetes</taxon>
        <taxon>Pseudonocardiales</taxon>
        <taxon>Pseudonocardiaceae</taxon>
        <taxon>Saccharothrix</taxon>
    </lineage>
</organism>
<dbReference type="Proteomes" id="UP000282084">
    <property type="component" value="Unassembled WGS sequence"/>
</dbReference>
<evidence type="ECO:0000313" key="2">
    <source>
        <dbReference type="Proteomes" id="UP000282084"/>
    </source>
</evidence>
<name>A0A495W8U8_9PSEU</name>
<dbReference type="RefSeq" id="WP_121007812.1">
    <property type="nucleotide sequence ID" value="NZ_RBXO01000001.1"/>
</dbReference>
<gene>
    <name evidence="1" type="ORF">C8E97_4897</name>
</gene>
<protein>
    <submittedName>
        <fullName evidence="1">Uncharacterized protein</fullName>
    </submittedName>
</protein>
<dbReference type="OrthoDB" id="7305014at2"/>
<keyword evidence="2" id="KW-1185">Reference proteome</keyword>
<dbReference type="AlphaFoldDB" id="A0A495W8U8"/>
<evidence type="ECO:0000313" key="1">
    <source>
        <dbReference type="EMBL" id="RKT56208.1"/>
    </source>
</evidence>
<reference evidence="1 2" key="1">
    <citation type="submission" date="2018-10" db="EMBL/GenBank/DDBJ databases">
        <title>Sequencing the genomes of 1000 actinobacteria strains.</title>
        <authorList>
            <person name="Klenk H.-P."/>
        </authorList>
    </citation>
    <scope>NUCLEOTIDE SEQUENCE [LARGE SCALE GENOMIC DNA]</scope>
    <source>
        <strain evidence="1 2">DSM 43800</strain>
    </source>
</reference>
<comment type="caution">
    <text evidence="1">The sequence shown here is derived from an EMBL/GenBank/DDBJ whole genome shotgun (WGS) entry which is preliminary data.</text>
</comment>